<feature type="chain" id="PRO_5018338082" description="DUF3757 domain-containing protein" evidence="1">
    <location>
        <begin position="23"/>
        <end position="153"/>
    </location>
</feature>
<gene>
    <name evidence="2" type="ORF">C4K03_1697</name>
</gene>
<sequence length="153" mass="17305">MEYMFKQLICMFLLMNCVIASARAEQGCPYPSTVTYANGHYRVEDNGLRWQSQRVKYRGLIDGFSGAVFMPGEGEDREHGYMDKCIYRTSWNGVVALRPDSGNAVINMSLTSTLYWELRSGALKLPVYTCTDSQPDNCAFNVNDRSTDLSVVR</sequence>
<evidence type="ECO:0000256" key="1">
    <source>
        <dbReference type="SAM" id="SignalP"/>
    </source>
</evidence>
<organism evidence="2 3">
    <name type="scientific">Pseudomonas synxantha</name>
    <dbReference type="NCBI Taxonomy" id="47883"/>
    <lineage>
        <taxon>Bacteria</taxon>
        <taxon>Pseudomonadati</taxon>
        <taxon>Pseudomonadota</taxon>
        <taxon>Gammaproteobacteria</taxon>
        <taxon>Pseudomonadales</taxon>
        <taxon>Pseudomonadaceae</taxon>
        <taxon>Pseudomonas</taxon>
    </lineage>
</organism>
<dbReference type="EMBL" id="CP027754">
    <property type="protein sequence ID" value="AZE53867.1"/>
    <property type="molecule type" value="Genomic_DNA"/>
</dbReference>
<evidence type="ECO:0000313" key="2">
    <source>
        <dbReference type="EMBL" id="AZE53867.1"/>
    </source>
</evidence>
<dbReference type="InterPro" id="IPR022231">
    <property type="entry name" value="DUF3757"/>
</dbReference>
<proteinExistence type="predicted"/>
<dbReference type="Pfam" id="PF12582">
    <property type="entry name" value="DUF3757"/>
    <property type="match status" value="1"/>
</dbReference>
<evidence type="ECO:0008006" key="4">
    <source>
        <dbReference type="Google" id="ProtNLM"/>
    </source>
</evidence>
<accession>A0A3G7U3G2</accession>
<dbReference type="AlphaFoldDB" id="A0A3G7U3G2"/>
<keyword evidence="1" id="KW-0732">Signal</keyword>
<evidence type="ECO:0000313" key="3">
    <source>
        <dbReference type="Proteomes" id="UP000268696"/>
    </source>
</evidence>
<dbReference type="Proteomes" id="UP000268696">
    <property type="component" value="Chromosome"/>
</dbReference>
<feature type="signal peptide" evidence="1">
    <location>
        <begin position="1"/>
        <end position="22"/>
    </location>
</feature>
<name>A0A3G7U3G2_9PSED</name>
<reference evidence="2 3" key="1">
    <citation type="submission" date="2018-03" db="EMBL/GenBank/DDBJ databases">
        <title>Diversity of phytobeneficial traits revealed by whole-genome analysis of worldwide-isolated phenazine-producing Pseudomonas spp.</title>
        <authorList>
            <person name="Biessy A."/>
            <person name="Novinscak A."/>
            <person name="Blom J."/>
            <person name="Leger G."/>
            <person name="Thomashow L.S."/>
            <person name="Cazorla F.M."/>
            <person name="Josic D."/>
            <person name="Filion M."/>
        </authorList>
    </citation>
    <scope>NUCLEOTIDE SEQUENCE [LARGE SCALE GENOMIC DNA]</scope>
    <source>
        <strain evidence="2 3">30B</strain>
    </source>
</reference>
<protein>
    <recommendedName>
        <fullName evidence="4">DUF3757 domain-containing protein</fullName>
    </recommendedName>
</protein>